<name>A0A6J6QWF6_9ZZZZ</name>
<dbReference type="PANTHER" id="PTHR47572:SF5">
    <property type="entry name" value="BLR2277 PROTEIN"/>
    <property type="match status" value="1"/>
</dbReference>
<reference evidence="2" key="1">
    <citation type="submission" date="2020-05" db="EMBL/GenBank/DDBJ databases">
        <authorList>
            <person name="Chiriac C."/>
            <person name="Salcher M."/>
            <person name="Ghai R."/>
            <person name="Kavagutti S V."/>
        </authorList>
    </citation>
    <scope>NUCLEOTIDE SEQUENCE</scope>
</reference>
<dbReference type="PRINTS" id="PR01790">
    <property type="entry name" value="SMP30FAMILY"/>
</dbReference>
<evidence type="ECO:0000313" key="3">
    <source>
        <dbReference type="EMBL" id="CAB4763178.1"/>
    </source>
</evidence>
<dbReference type="InterPro" id="IPR013658">
    <property type="entry name" value="SGL"/>
</dbReference>
<dbReference type="InterPro" id="IPR011042">
    <property type="entry name" value="6-blade_b-propeller_TolB-like"/>
</dbReference>
<evidence type="ECO:0000313" key="5">
    <source>
        <dbReference type="EMBL" id="CAB5063917.1"/>
    </source>
</evidence>
<accession>A0A6J6QWF6</accession>
<dbReference type="InterPro" id="IPR051262">
    <property type="entry name" value="SMP-30/CGR1_Lactonase"/>
</dbReference>
<dbReference type="EMBL" id="CAFBQP010000047">
    <property type="protein sequence ID" value="CAB5063917.1"/>
    <property type="molecule type" value="Genomic_DNA"/>
</dbReference>
<organism evidence="2">
    <name type="scientific">freshwater metagenome</name>
    <dbReference type="NCBI Taxonomy" id="449393"/>
    <lineage>
        <taxon>unclassified sequences</taxon>
        <taxon>metagenomes</taxon>
        <taxon>ecological metagenomes</taxon>
    </lineage>
</organism>
<evidence type="ECO:0000313" key="2">
    <source>
        <dbReference type="EMBL" id="CAB4711514.1"/>
    </source>
</evidence>
<dbReference type="EMBL" id="CAEZYY010000029">
    <property type="protein sequence ID" value="CAB4763178.1"/>
    <property type="molecule type" value="Genomic_DNA"/>
</dbReference>
<evidence type="ECO:0000259" key="1">
    <source>
        <dbReference type="Pfam" id="PF08450"/>
    </source>
</evidence>
<dbReference type="Gene3D" id="2.120.10.30">
    <property type="entry name" value="TolB, C-terminal domain"/>
    <property type="match status" value="1"/>
</dbReference>
<dbReference type="PANTHER" id="PTHR47572">
    <property type="entry name" value="LIPOPROTEIN-RELATED"/>
    <property type="match status" value="1"/>
</dbReference>
<dbReference type="EMBL" id="CAEZXX010000074">
    <property type="protein sequence ID" value="CAB4711514.1"/>
    <property type="molecule type" value="Genomic_DNA"/>
</dbReference>
<gene>
    <name evidence="2" type="ORF">UFOPK2602_01187</name>
    <name evidence="3" type="ORF">UFOPK2806_01832</name>
    <name evidence="4" type="ORF">UFOPK3417_00347</name>
    <name evidence="5" type="ORF">UFOPK4306_01327</name>
</gene>
<feature type="domain" description="SMP-30/Gluconolactonase/LRE-like region" evidence="1">
    <location>
        <begin position="13"/>
        <end position="285"/>
    </location>
</feature>
<protein>
    <submittedName>
        <fullName evidence="2">Unannotated protein</fullName>
    </submittedName>
</protein>
<dbReference type="Pfam" id="PF08450">
    <property type="entry name" value="SGL"/>
    <property type="match status" value="1"/>
</dbReference>
<proteinExistence type="predicted"/>
<dbReference type="EMBL" id="CAFBLR010000018">
    <property type="protein sequence ID" value="CAB4863327.1"/>
    <property type="molecule type" value="Genomic_DNA"/>
</dbReference>
<dbReference type="AlphaFoldDB" id="A0A6J6QWF6"/>
<evidence type="ECO:0000313" key="4">
    <source>
        <dbReference type="EMBL" id="CAB4863327.1"/>
    </source>
</evidence>
<dbReference type="InterPro" id="IPR005511">
    <property type="entry name" value="SMP-30"/>
</dbReference>
<sequence length="307" mass="32458">MAQLTEVTAGLAFPEGPIAMPDGSVILVEMFGPRLTRVLADGTKQVIAEVPGGPNGAAIGPGGLVYICNNGARFFPVDMDGLTFPAGSGPDRYRGGSIDTVDISTGKVTTLYTHCDGVRLAAPNDLVFDTEGGFYFTDHGYSHDRTATLTGIYYAKADGSMIKEVVFPAHEPNGIGLSPDGKILYWAETWTGRIMRRRVEGPGQLAEAGMVDTWQCLYGFPGFQLLDSLAVDGDGNVCVATLVNGGISVISPEGELVDFFPTGDILTTNVCFGGPDLKTAYITVSGTGKLLKMPWKCAGAKLNYLNV</sequence>
<dbReference type="SUPFAM" id="SSF63829">
    <property type="entry name" value="Calcium-dependent phosphotriesterase"/>
    <property type="match status" value="1"/>
</dbReference>